<dbReference type="EMBL" id="BFEA01000308">
    <property type="protein sequence ID" value="GBG78965.1"/>
    <property type="molecule type" value="Genomic_DNA"/>
</dbReference>
<accession>A0A388L9H9</accession>
<evidence type="ECO:0000313" key="2">
    <source>
        <dbReference type="Proteomes" id="UP000265515"/>
    </source>
</evidence>
<reference evidence="1 2" key="1">
    <citation type="journal article" date="2018" name="Cell">
        <title>The Chara Genome: Secondary Complexity and Implications for Plant Terrestrialization.</title>
        <authorList>
            <person name="Nishiyama T."/>
            <person name="Sakayama H."/>
            <person name="Vries J.D."/>
            <person name="Buschmann H."/>
            <person name="Saint-Marcoux D."/>
            <person name="Ullrich K.K."/>
            <person name="Haas F.B."/>
            <person name="Vanderstraeten L."/>
            <person name="Becker D."/>
            <person name="Lang D."/>
            <person name="Vosolsobe S."/>
            <person name="Rombauts S."/>
            <person name="Wilhelmsson P.K.I."/>
            <person name="Janitza P."/>
            <person name="Kern R."/>
            <person name="Heyl A."/>
            <person name="Rumpler F."/>
            <person name="Villalobos L.I.A.C."/>
            <person name="Clay J.M."/>
            <person name="Skokan R."/>
            <person name="Toyoda A."/>
            <person name="Suzuki Y."/>
            <person name="Kagoshima H."/>
            <person name="Schijlen E."/>
            <person name="Tajeshwar N."/>
            <person name="Catarino B."/>
            <person name="Hetherington A.J."/>
            <person name="Saltykova A."/>
            <person name="Bonnot C."/>
            <person name="Breuninger H."/>
            <person name="Symeonidi A."/>
            <person name="Radhakrishnan G.V."/>
            <person name="Van Nieuwerburgh F."/>
            <person name="Deforce D."/>
            <person name="Chang C."/>
            <person name="Karol K.G."/>
            <person name="Hedrich R."/>
            <person name="Ulvskov P."/>
            <person name="Glockner G."/>
            <person name="Delwiche C.F."/>
            <person name="Petrasek J."/>
            <person name="Van de Peer Y."/>
            <person name="Friml J."/>
            <person name="Beilby M."/>
            <person name="Dolan L."/>
            <person name="Kohara Y."/>
            <person name="Sugano S."/>
            <person name="Fujiyama A."/>
            <person name="Delaux P.-M."/>
            <person name="Quint M."/>
            <person name="TheiBen G."/>
            <person name="Hagemann M."/>
            <person name="Harholt J."/>
            <person name="Dunand C."/>
            <person name="Zachgo S."/>
            <person name="Langdale J."/>
            <person name="Maumus F."/>
            <person name="Straeten D.V.D."/>
            <person name="Gould S.B."/>
            <person name="Rensing S.A."/>
        </authorList>
    </citation>
    <scope>NUCLEOTIDE SEQUENCE [LARGE SCALE GENOMIC DNA]</scope>
    <source>
        <strain evidence="1 2">S276</strain>
    </source>
</reference>
<proteinExistence type="predicted"/>
<dbReference type="Proteomes" id="UP000265515">
    <property type="component" value="Unassembled WGS sequence"/>
</dbReference>
<organism evidence="1 2">
    <name type="scientific">Chara braunii</name>
    <name type="common">Braun's stonewort</name>
    <dbReference type="NCBI Taxonomy" id="69332"/>
    <lineage>
        <taxon>Eukaryota</taxon>
        <taxon>Viridiplantae</taxon>
        <taxon>Streptophyta</taxon>
        <taxon>Charophyceae</taxon>
        <taxon>Charales</taxon>
        <taxon>Characeae</taxon>
        <taxon>Chara</taxon>
    </lineage>
</organism>
<gene>
    <name evidence="1" type="ORF">CBR_g28679</name>
</gene>
<keyword evidence="2" id="KW-1185">Reference proteome</keyword>
<dbReference type="Gramene" id="GBG78965">
    <property type="protein sequence ID" value="GBG78965"/>
    <property type="gene ID" value="CBR_g28679"/>
</dbReference>
<protein>
    <submittedName>
        <fullName evidence="1">Uncharacterized protein</fullName>
    </submittedName>
</protein>
<dbReference type="AlphaFoldDB" id="A0A388L9H9"/>
<evidence type="ECO:0000313" key="1">
    <source>
        <dbReference type="EMBL" id="GBG78965.1"/>
    </source>
</evidence>
<sequence>MLGGVTARPVAELGGGSAQLVAAMGGRSAQPVAALGGVSAQPWSSQRRWAEGPRSLWAARGVGWSFGAGSGGDGQKIGAASGGVGRRIGAGSGDGQKIGAASGDVGRSFRAASAKSAAVGGGSAQSLGSPWRWAEDPRDLLRRGRKHPRSLRAVSGVGQTICIASGGAVWSHCAPLSLSFPRIVRAAAIDLRSFVLILLDLSL</sequence>
<name>A0A388L9H9_CHABU</name>
<comment type="caution">
    <text evidence="1">The sequence shown here is derived from an EMBL/GenBank/DDBJ whole genome shotgun (WGS) entry which is preliminary data.</text>
</comment>